<protein>
    <submittedName>
        <fullName evidence="4">RNA-directed DNA polymerase, eukaryota, reverse transcriptase zinc-binding domain protein</fullName>
    </submittedName>
</protein>
<sequence>MYQIFLLILLCVNSGIFVEKKGTLVDVFIAKHKNKLGQSLEFCRFIKVTNPDALILSLNQIRIGKLRLHANLARFDRNSGRKQPIASPKVLLTKKANVHFDSSSNHVASYVNVAKNSLGKSDHVLCSDAENCATNKPCINIPLDAPIDLPSALLGCFKDIRSIGNIRTLCKMEGFIDVEFKYLGGLWVLFVFNTNDAKDKFLNHKVVNTWFSTLKLWHDDFVVDERLIWIDVEGIPIRAWNNGTFSKICERWGEVIFMDDSDKCNRLSKRICIKSSHTSLVFASITVSINNVSYAIRVRELCSWTPSFIGQEFSSEGLSSNGLSDKEDDSLSGTNGVDLGADIHGGSQSDGEVHYSDENQVDNNNNSSPSPSVVPNSFQSIPGGSDPFELEPLINRKPHKEGDQPLSESVNNLSGKESIRQPGFSIVDRLEETIKVGLAMGLNMDGCETTLASLIANIGDTVFLAIQETKMLRSNLRVLYQIWGNSQFDFATSSARGLSGGIISIWNNLINVYAPQNISSKLVLWSTLLNLIATWDGVVVMMGDFNKVRDASKRHGSSFNDRQVKFFNDFIHDASLFDVTLGGYNYTWMDKWGSIMSKLDRFLVSDNFFDHFPCATGIVLEKGTPDHRPILLKELLVDYGPSPFRFFHSWLEMEGFKEFIGKKRSDDAALKKSHLDMLSVIDIKIDRGTARAEDLNSRTESVKILRDLDRLEAKDLAQKAKVKWALEGNENSSFFHSSLKKKRRQLAIKGILKGGDWIEDLGPVKSVFLAHFKNRFQPSPGTAPILDTDFLNPISQSQRDFLERPFSREDIKQVVWECGGDRAPGPDGFTFKFYTFFWDLIQDDVVPNAKNVSDFHPISLIGSQYKIIGKLLANRLSKVIGDCVNPVQSAFIKGRNILDGPLILNEILSWHRHHKKEVMVFKVDFEKAFDSLRWDFLDLILDKIGFGSRWRAWINGCLCSARSSVLVNGSPTEEFEIFRGLRQGDPLSPFLFILAMEGLHAYTCKAEALGLFKGVHFGSDNLCISHLMYADDVIFMGEWTWSNARNLISLLRCFYLVSGLRINIHKSTVLGIGIVEEEVSYMANIIGCGASKFPLKYLGIPVGCNMSRCSNWNVIIQKFSSKLSAWKARLLSVGGRLSLISWSRYGTSFSSGVIFVKEK</sequence>
<dbReference type="PROSITE" id="PS50878">
    <property type="entry name" value="RT_POL"/>
    <property type="match status" value="1"/>
</dbReference>
<dbReference type="SUPFAM" id="SSF56219">
    <property type="entry name" value="DNase I-like"/>
    <property type="match status" value="1"/>
</dbReference>
<dbReference type="SUPFAM" id="SSF56672">
    <property type="entry name" value="DNA/RNA polymerases"/>
    <property type="match status" value="1"/>
</dbReference>
<dbReference type="InterPro" id="IPR043502">
    <property type="entry name" value="DNA/RNA_pol_sf"/>
</dbReference>
<keyword evidence="4" id="KW-0808">Transferase</keyword>
<comment type="caution">
    <text evidence="4">The sequence shown here is derived from an EMBL/GenBank/DDBJ whole genome shotgun (WGS) entry which is preliminary data.</text>
</comment>
<feature type="domain" description="Reverse transcriptase" evidence="3">
    <location>
        <begin position="827"/>
        <end position="1102"/>
    </location>
</feature>
<evidence type="ECO:0000259" key="3">
    <source>
        <dbReference type="PROSITE" id="PS50878"/>
    </source>
</evidence>
<feature type="chain" id="PRO_5046144596" evidence="2">
    <location>
        <begin position="16"/>
        <end position="1159"/>
    </location>
</feature>
<dbReference type="Proteomes" id="UP001151760">
    <property type="component" value="Unassembled WGS sequence"/>
</dbReference>
<evidence type="ECO:0000256" key="2">
    <source>
        <dbReference type="SAM" id="SignalP"/>
    </source>
</evidence>
<dbReference type="Gene3D" id="3.60.10.10">
    <property type="entry name" value="Endonuclease/exonuclease/phosphatase"/>
    <property type="match status" value="1"/>
</dbReference>
<evidence type="ECO:0000313" key="4">
    <source>
        <dbReference type="EMBL" id="GJT01136.1"/>
    </source>
</evidence>
<gene>
    <name evidence="4" type="ORF">Tco_0822305</name>
</gene>
<evidence type="ECO:0000256" key="1">
    <source>
        <dbReference type="SAM" id="MobiDB-lite"/>
    </source>
</evidence>
<dbReference type="PANTHER" id="PTHR46890">
    <property type="entry name" value="NON-LTR RETROLELEMENT REVERSE TRANSCRIPTASE-LIKE PROTEIN-RELATED"/>
    <property type="match status" value="1"/>
</dbReference>
<dbReference type="EMBL" id="BQNB010012248">
    <property type="protein sequence ID" value="GJT01136.1"/>
    <property type="molecule type" value="Genomic_DNA"/>
</dbReference>
<dbReference type="Pfam" id="PF00078">
    <property type="entry name" value="RVT_1"/>
    <property type="match status" value="1"/>
</dbReference>
<organism evidence="4 5">
    <name type="scientific">Tanacetum coccineum</name>
    <dbReference type="NCBI Taxonomy" id="301880"/>
    <lineage>
        <taxon>Eukaryota</taxon>
        <taxon>Viridiplantae</taxon>
        <taxon>Streptophyta</taxon>
        <taxon>Embryophyta</taxon>
        <taxon>Tracheophyta</taxon>
        <taxon>Spermatophyta</taxon>
        <taxon>Magnoliopsida</taxon>
        <taxon>eudicotyledons</taxon>
        <taxon>Gunneridae</taxon>
        <taxon>Pentapetalae</taxon>
        <taxon>asterids</taxon>
        <taxon>campanulids</taxon>
        <taxon>Asterales</taxon>
        <taxon>Asteraceae</taxon>
        <taxon>Asteroideae</taxon>
        <taxon>Anthemideae</taxon>
        <taxon>Anthemidinae</taxon>
        <taxon>Tanacetum</taxon>
    </lineage>
</organism>
<reference evidence="4" key="2">
    <citation type="submission" date="2022-01" db="EMBL/GenBank/DDBJ databases">
        <authorList>
            <person name="Yamashiro T."/>
            <person name="Shiraishi A."/>
            <person name="Satake H."/>
            <person name="Nakayama K."/>
        </authorList>
    </citation>
    <scope>NUCLEOTIDE SEQUENCE</scope>
</reference>
<keyword evidence="2" id="KW-0732">Signal</keyword>
<proteinExistence type="predicted"/>
<dbReference type="InterPro" id="IPR036691">
    <property type="entry name" value="Endo/exonu/phosph_ase_sf"/>
</dbReference>
<dbReference type="CDD" id="cd01650">
    <property type="entry name" value="RT_nLTR_like"/>
    <property type="match status" value="1"/>
</dbReference>
<keyword evidence="4" id="KW-0548">Nucleotidyltransferase</keyword>
<name>A0ABQ5AFR7_9ASTR</name>
<feature type="signal peptide" evidence="2">
    <location>
        <begin position="1"/>
        <end position="15"/>
    </location>
</feature>
<feature type="region of interest" description="Disordered" evidence="1">
    <location>
        <begin position="319"/>
        <end position="416"/>
    </location>
</feature>
<keyword evidence="5" id="KW-1185">Reference proteome</keyword>
<evidence type="ECO:0000313" key="5">
    <source>
        <dbReference type="Proteomes" id="UP001151760"/>
    </source>
</evidence>
<accession>A0ABQ5AFR7</accession>
<dbReference type="GO" id="GO:0003964">
    <property type="term" value="F:RNA-directed DNA polymerase activity"/>
    <property type="evidence" value="ECO:0007669"/>
    <property type="project" value="UniProtKB-KW"/>
</dbReference>
<dbReference type="PANTHER" id="PTHR46890:SF50">
    <property type="entry name" value="RNA-DIRECTED DNA POLYMERASE, EUKARYOTA, REVERSE TRANSCRIPTASE ZINC-BINDING DOMAIN PROTEIN-RELATED"/>
    <property type="match status" value="1"/>
</dbReference>
<keyword evidence="4" id="KW-0695">RNA-directed DNA polymerase</keyword>
<feature type="compositionally biased region" description="Low complexity" evidence="1">
    <location>
        <begin position="363"/>
        <end position="377"/>
    </location>
</feature>
<dbReference type="InterPro" id="IPR052343">
    <property type="entry name" value="Retrotransposon-Effector_Assoc"/>
</dbReference>
<feature type="compositionally biased region" description="Polar residues" evidence="1">
    <location>
        <begin position="406"/>
        <end position="415"/>
    </location>
</feature>
<dbReference type="InterPro" id="IPR000477">
    <property type="entry name" value="RT_dom"/>
</dbReference>
<reference evidence="4" key="1">
    <citation type="journal article" date="2022" name="Int. J. Mol. Sci.">
        <title>Draft Genome of Tanacetum Coccineum: Genomic Comparison of Closely Related Tanacetum-Family Plants.</title>
        <authorList>
            <person name="Yamashiro T."/>
            <person name="Shiraishi A."/>
            <person name="Nakayama K."/>
            <person name="Satake H."/>
        </authorList>
    </citation>
    <scope>NUCLEOTIDE SEQUENCE</scope>
</reference>